<protein>
    <submittedName>
        <fullName evidence="1">Actin, alpha skeletal muscle</fullName>
    </submittedName>
</protein>
<evidence type="ECO:0000313" key="2">
    <source>
        <dbReference type="Proteomes" id="UP000762676"/>
    </source>
</evidence>
<name>A0AAV4EAQ7_9GAST</name>
<dbReference type="AlphaFoldDB" id="A0AAV4EAQ7"/>
<evidence type="ECO:0000313" key="1">
    <source>
        <dbReference type="EMBL" id="GFR57759.1"/>
    </source>
</evidence>
<accession>A0AAV4EAQ7</accession>
<keyword evidence="2" id="KW-1185">Reference proteome</keyword>
<reference evidence="1 2" key="1">
    <citation type="journal article" date="2021" name="Elife">
        <title>Chloroplast acquisition without the gene transfer in kleptoplastic sea slugs, Plakobranchus ocellatus.</title>
        <authorList>
            <person name="Maeda T."/>
            <person name="Takahashi S."/>
            <person name="Yoshida T."/>
            <person name="Shimamura S."/>
            <person name="Takaki Y."/>
            <person name="Nagai Y."/>
            <person name="Toyoda A."/>
            <person name="Suzuki Y."/>
            <person name="Arimoto A."/>
            <person name="Ishii H."/>
            <person name="Satoh N."/>
            <person name="Nishiyama T."/>
            <person name="Hasebe M."/>
            <person name="Maruyama T."/>
            <person name="Minagawa J."/>
            <person name="Obokata J."/>
            <person name="Shigenobu S."/>
        </authorList>
    </citation>
    <scope>NUCLEOTIDE SEQUENCE [LARGE SCALE GENOMIC DNA]</scope>
</reference>
<organism evidence="1 2">
    <name type="scientific">Elysia marginata</name>
    <dbReference type="NCBI Taxonomy" id="1093978"/>
    <lineage>
        <taxon>Eukaryota</taxon>
        <taxon>Metazoa</taxon>
        <taxon>Spiralia</taxon>
        <taxon>Lophotrochozoa</taxon>
        <taxon>Mollusca</taxon>
        <taxon>Gastropoda</taxon>
        <taxon>Heterobranchia</taxon>
        <taxon>Euthyneura</taxon>
        <taxon>Panpulmonata</taxon>
        <taxon>Sacoglossa</taxon>
        <taxon>Placobranchoidea</taxon>
        <taxon>Plakobranchidae</taxon>
        <taxon>Elysia</taxon>
    </lineage>
</organism>
<dbReference type="EMBL" id="BMAT01000025">
    <property type="protein sequence ID" value="GFR57759.1"/>
    <property type="molecule type" value="Genomic_DNA"/>
</dbReference>
<comment type="caution">
    <text evidence="1">The sequence shown here is derived from an EMBL/GenBank/DDBJ whole genome shotgun (WGS) entry which is preliminary data.</text>
</comment>
<gene>
    <name evidence="1" type="ORF">ElyMa_000009600</name>
</gene>
<sequence>MTGSSNDGGKDGPGGVITGKAGLAHAGAIVHNKSSNVLVTHDDGLCKGRIRITDRSASNEKLTRPSSGREEKILVHLDDLGASFYTNPSRAITKCRLVEIRYDHIRRYQPTSIGIQDIKLTWAKYDMMSQHEFRGRATVVHP</sequence>
<proteinExistence type="predicted"/>
<dbReference type="Proteomes" id="UP000762676">
    <property type="component" value="Unassembled WGS sequence"/>
</dbReference>